<dbReference type="RefSeq" id="WP_143082581.1">
    <property type="nucleotide sequence ID" value="NZ_FOHX01000021.1"/>
</dbReference>
<evidence type="ECO:0000256" key="1">
    <source>
        <dbReference type="SAM" id="MobiDB-lite"/>
    </source>
</evidence>
<accession>A0A1I0LP29</accession>
<organism evidence="2 3">
    <name type="scientific">Nonomuraea wenchangensis</name>
    <dbReference type="NCBI Taxonomy" id="568860"/>
    <lineage>
        <taxon>Bacteria</taxon>
        <taxon>Bacillati</taxon>
        <taxon>Actinomycetota</taxon>
        <taxon>Actinomycetes</taxon>
        <taxon>Streptosporangiales</taxon>
        <taxon>Streptosporangiaceae</taxon>
        <taxon>Nonomuraea</taxon>
    </lineage>
</organism>
<proteinExistence type="predicted"/>
<dbReference type="STRING" id="568860.SAMN05421811_12119"/>
<evidence type="ECO:0000313" key="3">
    <source>
        <dbReference type="Proteomes" id="UP000199361"/>
    </source>
</evidence>
<protein>
    <submittedName>
        <fullName evidence="2">Uncharacterized protein</fullName>
    </submittedName>
</protein>
<dbReference type="Proteomes" id="UP000199361">
    <property type="component" value="Unassembled WGS sequence"/>
</dbReference>
<keyword evidence="3" id="KW-1185">Reference proteome</keyword>
<reference evidence="2 3" key="1">
    <citation type="submission" date="2016-10" db="EMBL/GenBank/DDBJ databases">
        <authorList>
            <person name="de Groot N.N."/>
        </authorList>
    </citation>
    <scope>NUCLEOTIDE SEQUENCE [LARGE SCALE GENOMIC DNA]</scope>
    <source>
        <strain evidence="2 3">CGMCC 4.5598</strain>
    </source>
</reference>
<dbReference type="AlphaFoldDB" id="A0A1I0LP29"/>
<dbReference type="OrthoDB" id="2751008at2"/>
<gene>
    <name evidence="2" type="ORF">SAMN05421811_12119</name>
</gene>
<sequence length="101" mass="10367">MAAYGLNEGSGTSAADSSGKNNPGTGSGTVWANGSVWVPSLNASLRMVGTDHNQAAGRDLGAFYARYRVLPNATLEGGLQNRPGNAFFVRIKEGAPPTPSS</sequence>
<dbReference type="EMBL" id="FOHX01000021">
    <property type="protein sequence ID" value="SEU43137.1"/>
    <property type="molecule type" value="Genomic_DNA"/>
</dbReference>
<feature type="compositionally biased region" description="Polar residues" evidence="1">
    <location>
        <begin position="9"/>
        <end position="31"/>
    </location>
</feature>
<name>A0A1I0LP29_9ACTN</name>
<feature type="region of interest" description="Disordered" evidence="1">
    <location>
        <begin position="1"/>
        <end position="31"/>
    </location>
</feature>
<evidence type="ECO:0000313" key="2">
    <source>
        <dbReference type="EMBL" id="SEU43137.1"/>
    </source>
</evidence>